<dbReference type="AlphaFoldDB" id="A0A8H6A6V2"/>
<accession>A0A8H6A6V2</accession>
<protein>
    <submittedName>
        <fullName evidence="1">Uncharacterized protein</fullName>
    </submittedName>
</protein>
<evidence type="ECO:0000313" key="1">
    <source>
        <dbReference type="EMBL" id="KAF5862777.1"/>
    </source>
</evidence>
<dbReference type="EMBL" id="SPNV01000065">
    <property type="protein sequence ID" value="KAF5862777.1"/>
    <property type="molecule type" value="Genomic_DNA"/>
</dbReference>
<evidence type="ECO:0000313" key="2">
    <source>
        <dbReference type="Proteomes" id="UP000541154"/>
    </source>
</evidence>
<sequence length="304" mass="33979">MPLEKSTPISYVAVDRPESTYSSLVSREARSRPSVRLFNPVSALISRFETGTPRAESVKSTCSSASGIIHGHGKVLTLGKERIEHLVPKRKLSVRHQSIGYYQPKISRATNVTRKESGQMEYIPKGLRWTTGFENLKLEGRAKSGAFLLPNRARAPSQSATRLSPLSDAGSARLRDQTGRMVLLRSHSVGIRSRLKKPGLTILAGRVSQVSESQPQQYWLGRFVTLVNAFHYEDSFNEPDIATGFGMLSSYSRPLGHTDSNEAGYRIKRAFMVLENVCINDEASASLLKFRNEYIDKFGDRWMI</sequence>
<keyword evidence="2" id="KW-1185">Reference proteome</keyword>
<gene>
    <name evidence="1" type="ORF">ETB97_011125</name>
</gene>
<comment type="caution">
    <text evidence="1">The sequence shown here is derived from an EMBL/GenBank/DDBJ whole genome shotgun (WGS) entry which is preliminary data.</text>
</comment>
<organism evidence="1 2">
    <name type="scientific">Petromyces alliaceus</name>
    <name type="common">Aspergillus alliaceus</name>
    <dbReference type="NCBI Taxonomy" id="209559"/>
    <lineage>
        <taxon>Eukaryota</taxon>
        <taxon>Fungi</taxon>
        <taxon>Dikarya</taxon>
        <taxon>Ascomycota</taxon>
        <taxon>Pezizomycotina</taxon>
        <taxon>Eurotiomycetes</taxon>
        <taxon>Eurotiomycetidae</taxon>
        <taxon>Eurotiales</taxon>
        <taxon>Aspergillaceae</taxon>
        <taxon>Aspergillus</taxon>
        <taxon>Aspergillus subgen. Circumdati</taxon>
    </lineage>
</organism>
<proteinExistence type="predicted"/>
<reference evidence="1 2" key="1">
    <citation type="submission" date="2019-04" db="EMBL/GenBank/DDBJ databases">
        <title>Aspergillus burnettii sp. nov., novel species from soil in southeast Queensland.</title>
        <authorList>
            <person name="Gilchrist C.L.M."/>
            <person name="Pitt J.I."/>
            <person name="Lange L."/>
            <person name="Lacey H.J."/>
            <person name="Vuong D."/>
            <person name="Midgley D.J."/>
            <person name="Greenfield P."/>
            <person name="Bradbury M."/>
            <person name="Lacey E."/>
            <person name="Busk P.K."/>
            <person name="Pilgaard B."/>
            <person name="Chooi Y.H."/>
            <person name="Piggott A.M."/>
        </authorList>
    </citation>
    <scope>NUCLEOTIDE SEQUENCE [LARGE SCALE GENOMIC DNA]</scope>
    <source>
        <strain evidence="1 2">FRR 5400</strain>
    </source>
</reference>
<name>A0A8H6A6V2_PETAA</name>
<dbReference type="Proteomes" id="UP000541154">
    <property type="component" value="Unassembled WGS sequence"/>
</dbReference>